<name>A0A0A9WC84_LYGHE</name>
<proteinExistence type="predicted"/>
<dbReference type="AlphaFoldDB" id="A0A0A9WC84"/>
<accession>A0A0A9WC84</accession>
<gene>
    <name evidence="2" type="primary">abcC2</name>
    <name evidence="2" type="ORF">CM83_2</name>
</gene>
<organism evidence="2">
    <name type="scientific">Lygus hesperus</name>
    <name type="common">Western plant bug</name>
    <dbReference type="NCBI Taxonomy" id="30085"/>
    <lineage>
        <taxon>Eukaryota</taxon>
        <taxon>Metazoa</taxon>
        <taxon>Ecdysozoa</taxon>
        <taxon>Arthropoda</taxon>
        <taxon>Hexapoda</taxon>
        <taxon>Insecta</taxon>
        <taxon>Pterygota</taxon>
        <taxon>Neoptera</taxon>
        <taxon>Paraneoptera</taxon>
        <taxon>Hemiptera</taxon>
        <taxon>Heteroptera</taxon>
        <taxon>Panheteroptera</taxon>
        <taxon>Cimicomorpha</taxon>
        <taxon>Miridae</taxon>
        <taxon>Mirini</taxon>
        <taxon>Lygus</taxon>
    </lineage>
</organism>
<reference evidence="2" key="1">
    <citation type="journal article" date="2014" name="PLoS ONE">
        <title>Transcriptome-Based Identification of ABC Transporters in the Western Tarnished Plant Bug Lygus hesperus.</title>
        <authorList>
            <person name="Hull J.J."/>
            <person name="Chaney K."/>
            <person name="Geib S.M."/>
            <person name="Fabrick J.A."/>
            <person name="Brent C.S."/>
            <person name="Walsh D."/>
            <person name="Lavine L.C."/>
        </authorList>
    </citation>
    <scope>NUCLEOTIDE SEQUENCE</scope>
</reference>
<reference evidence="2" key="2">
    <citation type="submission" date="2014-07" db="EMBL/GenBank/DDBJ databases">
        <authorList>
            <person name="Hull J."/>
        </authorList>
    </citation>
    <scope>NUCLEOTIDE SEQUENCE</scope>
</reference>
<protein>
    <submittedName>
        <fullName evidence="2">ABC transporter C family member 2</fullName>
    </submittedName>
</protein>
<keyword evidence="1" id="KW-0812">Transmembrane</keyword>
<dbReference type="EMBL" id="GBHO01039511">
    <property type="protein sequence ID" value="JAG04093.1"/>
    <property type="molecule type" value="Transcribed_RNA"/>
</dbReference>
<keyword evidence="1" id="KW-0472">Membrane</keyword>
<evidence type="ECO:0000313" key="2">
    <source>
        <dbReference type="EMBL" id="JAG04093.1"/>
    </source>
</evidence>
<evidence type="ECO:0000256" key="1">
    <source>
        <dbReference type="SAM" id="Phobius"/>
    </source>
</evidence>
<feature type="transmembrane region" description="Helical" evidence="1">
    <location>
        <begin position="89"/>
        <end position="108"/>
    </location>
</feature>
<sequence length="137" mass="15167">MKWVQMSDCCPTPPTAVDAGIDPDVRVAEVGGGVTIDEAERTAVLSNSGNGYSIAVYSEDGVADTSTTPPEERNVGTVMWRTYYKYIRSMGVTMTCVCFGLITTHAVFDRVTDLWLAVWSNDKHHRSNRYYIGVYSI</sequence>
<keyword evidence="1" id="KW-1133">Transmembrane helix</keyword>